<reference evidence="2" key="1">
    <citation type="submission" date="2020-10" db="EMBL/GenBank/DDBJ databases">
        <authorList>
            <person name="Gilroy R."/>
        </authorList>
    </citation>
    <scope>NUCLEOTIDE SEQUENCE</scope>
    <source>
        <strain evidence="2">ChiBcec16-1751</strain>
    </source>
</reference>
<proteinExistence type="predicted"/>
<name>A0A9D1F820_9FIRM</name>
<sequence>MNIQPKKPGKPDALGRLFQLWGLTPTNEALARSYLTDDQADESLLSGAEQQIFPRFDWQDQQEICSLLRAVTAPNGTNNQAKVLRLLWAIGRSTAGFAALFDQQELYEVSDSAFRQRCQVLGTAAAAAMGAEKSPLHTTRLHQLARTAPDTLLEAQRLIADPQNSMAGGVLAGVLLAAGPKKATADATLAQQVELVLNRVNAVLNGTDGLPLPAGDISQLQAYIQAGDPTVPVPATSIATVWQLPAEDYLSRSLGHHFTVQCIAPAVLFGLLYDARLACAMRVLIGFEPCGVLQGVLCFLSEDWDIRALDALIPHIPGGAVTLLRFAVTDFYKYHEETVQKLARHFCAAGEETLNYLNLEGYDRLCGLLPELKHSKDSEWMEQLHGVILSFMDKVFRQRPEQAIVHDYLTGQGALADSAAILKPIRNEYRYLSNIGEALEAYQKLAGWDAFACRCVVLFCFTCTGYGTANAFPMDEGKKRHMDAFVDALLAGGLPVRDCVTILAILQETWYQQSAKELIDETVQEHFITPAGLEALADAALHSSAAARIMAVKGLDALSNRPDCAEGAHKALIACAGDTSKQVQTVLVSCFIRHPDWESDYLTMLGSKKTAQRSLASRVLAGIGVEKYRAALESALAVEKNAKVLDQITTLLGTPAVSSMDGQSPAELAAQVLKGGKKRRVQWLLEHPLPKVHCTDAAHTEASEDQIAALFVAYADLGRMGRSSTAAAIAADLEPQDLEALACEVWDVWMKAGAQSKTKWVLSFAAAFGGAAMTAKFLHAISEWPQSARGAIACEAVAALSVSPDPAALVAVDSISRKFKFRQVKAAAAAALENAAQELGITVEELADRIVPTLDFAPDGTRVFDYGPRKFTVRLTPSLELVVTTEAGKAVKSMPAPGKTDDAEKAAAAYAAYKTLKKQIKTTITAQRARLELALSAQRCWDGEAWRKLFVENPVMHQFAISLIWGVYENGELKETFRYMEDGSFNTVEEEEYTLPDGANIGLVHPIELEADTLAAWKQQLEDYEIIQSIDQLSRPVYRLPAEQEQATALETVAGRVLNSLSLMGKLQGMGWYRGSVLDAGGFYTFYREDPSVGIGVELNFSGSYVGGDNEDVTVFDAVFYKAGTVEHGSYCYDIPKQENVFPLGQVPARYYSEVVWQLERATASSAEFDPDWRNTKN</sequence>
<protein>
    <submittedName>
        <fullName evidence="2">DUF4132 domain-containing protein</fullName>
    </submittedName>
</protein>
<organism evidence="2 3">
    <name type="scientific">Candidatus Avoscillospira avistercoris</name>
    <dbReference type="NCBI Taxonomy" id="2840707"/>
    <lineage>
        <taxon>Bacteria</taxon>
        <taxon>Bacillati</taxon>
        <taxon>Bacillota</taxon>
        <taxon>Clostridia</taxon>
        <taxon>Eubacteriales</taxon>
        <taxon>Oscillospiraceae</taxon>
        <taxon>Oscillospiraceae incertae sedis</taxon>
        <taxon>Candidatus Avoscillospira</taxon>
    </lineage>
</organism>
<dbReference type="EMBL" id="DVJJ01000031">
    <property type="protein sequence ID" value="HIS64063.1"/>
    <property type="molecule type" value="Genomic_DNA"/>
</dbReference>
<dbReference type="AlphaFoldDB" id="A0A9D1F820"/>
<accession>A0A9D1F820</accession>
<comment type="caution">
    <text evidence="2">The sequence shown here is derived from an EMBL/GenBank/DDBJ whole genome shotgun (WGS) entry which is preliminary data.</text>
</comment>
<feature type="domain" description="DUF4132" evidence="1">
    <location>
        <begin position="888"/>
        <end position="1072"/>
    </location>
</feature>
<dbReference type="InterPro" id="IPR025406">
    <property type="entry name" value="DUF4132"/>
</dbReference>
<evidence type="ECO:0000313" key="3">
    <source>
        <dbReference type="Proteomes" id="UP000886741"/>
    </source>
</evidence>
<dbReference type="Proteomes" id="UP000886741">
    <property type="component" value="Unassembled WGS sequence"/>
</dbReference>
<reference evidence="2" key="2">
    <citation type="journal article" date="2021" name="PeerJ">
        <title>Extensive microbial diversity within the chicken gut microbiome revealed by metagenomics and culture.</title>
        <authorList>
            <person name="Gilroy R."/>
            <person name="Ravi A."/>
            <person name="Getino M."/>
            <person name="Pursley I."/>
            <person name="Horton D.L."/>
            <person name="Alikhan N.F."/>
            <person name="Baker D."/>
            <person name="Gharbi K."/>
            <person name="Hall N."/>
            <person name="Watson M."/>
            <person name="Adriaenssens E.M."/>
            <person name="Foster-Nyarko E."/>
            <person name="Jarju S."/>
            <person name="Secka A."/>
            <person name="Antonio M."/>
            <person name="Oren A."/>
            <person name="Chaudhuri R.R."/>
            <person name="La Ragione R."/>
            <person name="Hildebrand F."/>
            <person name="Pallen M.J."/>
        </authorList>
    </citation>
    <scope>NUCLEOTIDE SEQUENCE</scope>
    <source>
        <strain evidence="2">ChiBcec16-1751</strain>
    </source>
</reference>
<dbReference type="Pfam" id="PF13569">
    <property type="entry name" value="DUF4132"/>
    <property type="match status" value="1"/>
</dbReference>
<gene>
    <name evidence="2" type="ORF">IAA83_01665</name>
</gene>
<evidence type="ECO:0000313" key="2">
    <source>
        <dbReference type="EMBL" id="HIS64063.1"/>
    </source>
</evidence>
<evidence type="ECO:0000259" key="1">
    <source>
        <dbReference type="Pfam" id="PF13569"/>
    </source>
</evidence>